<feature type="transmembrane region" description="Helical" evidence="1">
    <location>
        <begin position="12"/>
        <end position="29"/>
    </location>
</feature>
<evidence type="ECO:0000313" key="2">
    <source>
        <dbReference type="EMBL" id="KAF3889984.1"/>
    </source>
</evidence>
<dbReference type="Proteomes" id="UP000029738">
    <property type="component" value="Unassembled WGS sequence"/>
</dbReference>
<gene>
    <name evidence="2" type="ORF">DA73_0400034375</name>
</gene>
<reference evidence="2" key="2">
    <citation type="submission" date="2019-11" db="EMBL/GenBank/DDBJ databases">
        <title>Improved Assembly of Tolypothrix boutellei genome.</title>
        <authorList>
            <person name="Sarangi A.N."/>
            <person name="Mukherjee M."/>
            <person name="Ghosh S."/>
            <person name="Singh D."/>
            <person name="Das A."/>
            <person name="Kant S."/>
            <person name="Prusty A."/>
            <person name="Tripathy S."/>
        </authorList>
    </citation>
    <scope>NUCLEOTIDE SEQUENCE</scope>
    <source>
        <strain evidence="2">VB521301</strain>
    </source>
</reference>
<keyword evidence="3" id="KW-1185">Reference proteome</keyword>
<dbReference type="OrthoDB" id="9944112at2"/>
<keyword evidence="1" id="KW-0812">Transmembrane</keyword>
<dbReference type="EMBL" id="JHEG04000001">
    <property type="protein sequence ID" value="KAF3889984.1"/>
    <property type="molecule type" value="Genomic_DNA"/>
</dbReference>
<protein>
    <submittedName>
        <fullName evidence="2">Uncharacterized protein</fullName>
    </submittedName>
</protein>
<reference evidence="2" key="1">
    <citation type="journal article" date="2015" name="Genome Announc.">
        <title>Draft Genome Sequence of Tolypothrix boutellei Strain VB521301.</title>
        <authorList>
            <person name="Chandrababunaidu M.M."/>
            <person name="Singh D."/>
            <person name="Sen D."/>
            <person name="Bhan S."/>
            <person name="Das S."/>
            <person name="Gupta A."/>
            <person name="Adhikary S.P."/>
            <person name="Tripathy S."/>
        </authorList>
    </citation>
    <scope>NUCLEOTIDE SEQUENCE</scope>
    <source>
        <strain evidence="2">VB521301</strain>
    </source>
</reference>
<sequence>MTTGKRTPVENVLLLLVTLVTVAAIFTQLQKQTKCYIGDPNCDPKAYEWYRPLNKGVRSP</sequence>
<accession>A0A8S9TEG0</accession>
<organism evidence="2 3">
    <name type="scientific">Tolypothrix bouteillei VB521301</name>
    <dbReference type="NCBI Taxonomy" id="1479485"/>
    <lineage>
        <taxon>Bacteria</taxon>
        <taxon>Bacillati</taxon>
        <taxon>Cyanobacteriota</taxon>
        <taxon>Cyanophyceae</taxon>
        <taxon>Nostocales</taxon>
        <taxon>Tolypothrichaceae</taxon>
        <taxon>Tolypothrix</taxon>
    </lineage>
</organism>
<dbReference type="RefSeq" id="WP_137986545.1">
    <property type="nucleotide sequence ID" value="NZ_JHEG04000001.1"/>
</dbReference>
<name>A0A8S9TEG0_9CYAN</name>
<keyword evidence="1" id="KW-1133">Transmembrane helix</keyword>
<dbReference type="AlphaFoldDB" id="A0A8S9TEG0"/>
<evidence type="ECO:0000313" key="3">
    <source>
        <dbReference type="Proteomes" id="UP000029738"/>
    </source>
</evidence>
<comment type="caution">
    <text evidence="2">The sequence shown here is derived from an EMBL/GenBank/DDBJ whole genome shotgun (WGS) entry which is preliminary data.</text>
</comment>
<keyword evidence="1" id="KW-0472">Membrane</keyword>
<proteinExistence type="predicted"/>
<evidence type="ECO:0000256" key="1">
    <source>
        <dbReference type="SAM" id="Phobius"/>
    </source>
</evidence>